<keyword evidence="1" id="KW-0472">Membrane</keyword>
<gene>
    <name evidence="2" type="ORF">DPMN_022554</name>
</gene>
<keyword evidence="3" id="KW-1185">Reference proteome</keyword>
<comment type="caution">
    <text evidence="2">The sequence shown here is derived from an EMBL/GenBank/DDBJ whole genome shotgun (WGS) entry which is preliminary data.</text>
</comment>
<keyword evidence="1" id="KW-1133">Transmembrane helix</keyword>
<dbReference type="AlphaFoldDB" id="A0A9D4NNT5"/>
<evidence type="ECO:0000256" key="1">
    <source>
        <dbReference type="SAM" id="Phobius"/>
    </source>
</evidence>
<keyword evidence="1" id="KW-0812">Transmembrane</keyword>
<evidence type="ECO:0000313" key="2">
    <source>
        <dbReference type="EMBL" id="KAH3898326.1"/>
    </source>
</evidence>
<organism evidence="2 3">
    <name type="scientific">Dreissena polymorpha</name>
    <name type="common">Zebra mussel</name>
    <name type="synonym">Mytilus polymorpha</name>
    <dbReference type="NCBI Taxonomy" id="45954"/>
    <lineage>
        <taxon>Eukaryota</taxon>
        <taxon>Metazoa</taxon>
        <taxon>Spiralia</taxon>
        <taxon>Lophotrochozoa</taxon>
        <taxon>Mollusca</taxon>
        <taxon>Bivalvia</taxon>
        <taxon>Autobranchia</taxon>
        <taxon>Heteroconchia</taxon>
        <taxon>Euheterodonta</taxon>
        <taxon>Imparidentia</taxon>
        <taxon>Neoheterodontei</taxon>
        <taxon>Myida</taxon>
        <taxon>Dreissenoidea</taxon>
        <taxon>Dreissenidae</taxon>
        <taxon>Dreissena</taxon>
    </lineage>
</organism>
<proteinExistence type="predicted"/>
<dbReference type="EMBL" id="JAIWYP010000001">
    <property type="protein sequence ID" value="KAH3898326.1"/>
    <property type="molecule type" value="Genomic_DNA"/>
</dbReference>
<accession>A0A9D4NNT5</accession>
<protein>
    <submittedName>
        <fullName evidence="2">Uncharacterized protein</fullName>
    </submittedName>
</protein>
<reference evidence="2" key="2">
    <citation type="submission" date="2020-11" db="EMBL/GenBank/DDBJ databases">
        <authorList>
            <person name="McCartney M.A."/>
            <person name="Auch B."/>
            <person name="Kono T."/>
            <person name="Mallez S."/>
            <person name="Becker A."/>
            <person name="Gohl D.M."/>
            <person name="Silverstein K.A.T."/>
            <person name="Koren S."/>
            <person name="Bechman K.B."/>
            <person name="Herman A."/>
            <person name="Abrahante J.E."/>
            <person name="Garbe J."/>
        </authorList>
    </citation>
    <scope>NUCLEOTIDE SEQUENCE</scope>
    <source>
        <strain evidence="2">Duluth1</strain>
        <tissue evidence="2">Whole animal</tissue>
    </source>
</reference>
<reference evidence="2" key="1">
    <citation type="journal article" date="2019" name="bioRxiv">
        <title>The Genome of the Zebra Mussel, Dreissena polymorpha: A Resource for Invasive Species Research.</title>
        <authorList>
            <person name="McCartney M.A."/>
            <person name="Auch B."/>
            <person name="Kono T."/>
            <person name="Mallez S."/>
            <person name="Zhang Y."/>
            <person name="Obille A."/>
            <person name="Becker A."/>
            <person name="Abrahante J.E."/>
            <person name="Garbe J."/>
            <person name="Badalamenti J.P."/>
            <person name="Herman A."/>
            <person name="Mangelson H."/>
            <person name="Liachko I."/>
            <person name="Sullivan S."/>
            <person name="Sone E.D."/>
            <person name="Koren S."/>
            <person name="Silverstein K.A.T."/>
            <person name="Beckman K.B."/>
            <person name="Gohl D.M."/>
        </authorList>
    </citation>
    <scope>NUCLEOTIDE SEQUENCE</scope>
    <source>
        <strain evidence="2">Duluth1</strain>
        <tissue evidence="2">Whole animal</tissue>
    </source>
</reference>
<dbReference type="Proteomes" id="UP000828390">
    <property type="component" value="Unassembled WGS sequence"/>
</dbReference>
<sequence length="78" mass="9050">MDRLHVNVRRTVPVASNWKVIIVVQLARSHSRRQRMNISGKARDMCPVSILMIALCVLFLVTMTPVSVCFVYFLYLRE</sequence>
<name>A0A9D4NNT5_DREPO</name>
<feature type="transmembrane region" description="Helical" evidence="1">
    <location>
        <begin position="50"/>
        <end position="75"/>
    </location>
</feature>
<evidence type="ECO:0000313" key="3">
    <source>
        <dbReference type="Proteomes" id="UP000828390"/>
    </source>
</evidence>